<evidence type="ECO:0000313" key="2">
    <source>
        <dbReference type="Proteomes" id="UP000294911"/>
    </source>
</evidence>
<sequence length="245" mass="26273">MTATGTTRQVDSQERHTGVAPEFLVSPALLDAVSPSGDRGGMVLGSGMNGEPLTISALRSAPTRIVLVGGLYLARQVALRAMAVGAWIVVATGRPTAWQMIAKAAGTGPDGRPAPVVQIRRLSPVELPRPSEDAPLLVVHDGGPTPQELFPPRSPWQTTVYVLPYMHPQAGATANSADLVLMQRLPAGQAQLAARIWRLPPPMVHQITTLKDDQVIALGRNLWRPLRLVTTQKEQQILGPVRRGD</sequence>
<name>A0A4R2QU48_9PSEU</name>
<comment type="caution">
    <text evidence="1">The sequence shown here is derived from an EMBL/GenBank/DDBJ whole genome shotgun (WGS) entry which is preliminary data.</text>
</comment>
<dbReference type="OrthoDB" id="4669120at2"/>
<organism evidence="1 2">
    <name type="scientific">Tamaricihabitans halophyticus</name>
    <dbReference type="NCBI Taxonomy" id="1262583"/>
    <lineage>
        <taxon>Bacteria</taxon>
        <taxon>Bacillati</taxon>
        <taxon>Actinomycetota</taxon>
        <taxon>Actinomycetes</taxon>
        <taxon>Pseudonocardiales</taxon>
        <taxon>Pseudonocardiaceae</taxon>
        <taxon>Tamaricihabitans</taxon>
    </lineage>
</organism>
<protein>
    <submittedName>
        <fullName evidence="1">Uncharacterized protein</fullName>
    </submittedName>
</protein>
<dbReference type="RefSeq" id="WP_132877664.1">
    <property type="nucleotide sequence ID" value="NZ_SLXQ01000005.1"/>
</dbReference>
<proteinExistence type="predicted"/>
<dbReference type="EMBL" id="SLXQ01000005">
    <property type="protein sequence ID" value="TCP53237.1"/>
    <property type="molecule type" value="Genomic_DNA"/>
</dbReference>
<evidence type="ECO:0000313" key="1">
    <source>
        <dbReference type="EMBL" id="TCP53237.1"/>
    </source>
</evidence>
<gene>
    <name evidence="1" type="ORF">EV191_105304</name>
</gene>
<dbReference type="Proteomes" id="UP000294911">
    <property type="component" value="Unassembled WGS sequence"/>
</dbReference>
<keyword evidence="2" id="KW-1185">Reference proteome</keyword>
<accession>A0A4R2QU48</accession>
<reference evidence="1 2" key="1">
    <citation type="submission" date="2019-03" db="EMBL/GenBank/DDBJ databases">
        <title>Genomic Encyclopedia of Type Strains, Phase IV (KMG-IV): sequencing the most valuable type-strain genomes for metagenomic binning, comparative biology and taxonomic classification.</title>
        <authorList>
            <person name="Goeker M."/>
        </authorList>
    </citation>
    <scope>NUCLEOTIDE SEQUENCE [LARGE SCALE GENOMIC DNA]</scope>
    <source>
        <strain evidence="1 2">DSM 45765</strain>
    </source>
</reference>
<dbReference type="AlphaFoldDB" id="A0A4R2QU48"/>